<dbReference type="PANTHER" id="PTHR46172:SF1">
    <property type="entry name" value="DNA POLYMERASE EPSILON SUBUNIT 3"/>
    <property type="match status" value="1"/>
</dbReference>
<sequence>MPPKGWRKDAQGNYPTTSYIKEQESVTIHDLLFPRSVITHMAKEVNADAERKILLNKDTALALQRSSTVFVSHLFMYAREIAKENDRKSCNVNDVYDALDKIGFGGFKSIINSKMIAYQEDLDLKRSLKFSGDNGKVQANDTEDEEQDDDEQEQQEEEGEEKQEAENDNFKRPRQ</sequence>
<dbReference type="eggNOG" id="KOG0870">
    <property type="taxonomic scope" value="Eukaryota"/>
</dbReference>
<evidence type="ECO:0000256" key="4">
    <source>
        <dbReference type="ARBA" id="ARBA00039775"/>
    </source>
</evidence>
<evidence type="ECO:0000256" key="6">
    <source>
        <dbReference type="SAM" id="MobiDB-lite"/>
    </source>
</evidence>
<dbReference type="PANTHER" id="PTHR46172">
    <property type="entry name" value="DNA POLYMERASE EPSILON SUBUNIT 3"/>
    <property type="match status" value="1"/>
</dbReference>
<evidence type="ECO:0000313" key="7">
    <source>
        <dbReference type="EMBL" id="CCE93213.1"/>
    </source>
</evidence>
<dbReference type="KEGG" id="tdl:TDEL_0F04020"/>
<name>G8ZX69_TORDE</name>
<dbReference type="Proteomes" id="UP000005627">
    <property type="component" value="Chromosome 6"/>
</dbReference>
<dbReference type="SUPFAM" id="SSF47113">
    <property type="entry name" value="Histone-fold"/>
    <property type="match status" value="1"/>
</dbReference>
<dbReference type="GO" id="GO:0003697">
    <property type="term" value="F:single-stranded DNA binding"/>
    <property type="evidence" value="ECO:0007669"/>
    <property type="project" value="EnsemblFungi"/>
</dbReference>
<dbReference type="HOGENOM" id="CLU_087036_1_0_1"/>
<dbReference type="GO" id="GO:0042276">
    <property type="term" value="P:error-prone translesion synthesis"/>
    <property type="evidence" value="ECO:0007669"/>
    <property type="project" value="EnsemblFungi"/>
</dbReference>
<evidence type="ECO:0000256" key="3">
    <source>
        <dbReference type="ARBA" id="ARBA00023242"/>
    </source>
</evidence>
<dbReference type="OrthoDB" id="1707486at2759"/>
<dbReference type="GO" id="GO:0008623">
    <property type="term" value="C:CHRAC"/>
    <property type="evidence" value="ECO:0007669"/>
    <property type="project" value="EnsemblFungi"/>
</dbReference>
<feature type="compositionally biased region" description="Basic and acidic residues" evidence="6">
    <location>
        <begin position="162"/>
        <end position="175"/>
    </location>
</feature>
<evidence type="ECO:0000256" key="2">
    <source>
        <dbReference type="ARBA" id="ARBA00022705"/>
    </source>
</evidence>
<dbReference type="InterPro" id="IPR009072">
    <property type="entry name" value="Histone-fold"/>
</dbReference>
<dbReference type="GO" id="GO:0008622">
    <property type="term" value="C:epsilon DNA polymerase complex"/>
    <property type="evidence" value="ECO:0007669"/>
    <property type="project" value="EnsemblFungi"/>
</dbReference>
<dbReference type="CDD" id="cd22928">
    <property type="entry name" value="HFD_POLE3_DPB4"/>
    <property type="match status" value="1"/>
</dbReference>
<dbReference type="InParanoid" id="G8ZX69"/>
<dbReference type="GO" id="GO:0031507">
    <property type="term" value="P:heterochromatin formation"/>
    <property type="evidence" value="ECO:0007669"/>
    <property type="project" value="TreeGrafter"/>
</dbReference>
<evidence type="ECO:0000256" key="5">
    <source>
        <dbReference type="ARBA" id="ARBA00042096"/>
    </source>
</evidence>
<dbReference type="GeneID" id="11501808"/>
<dbReference type="GO" id="GO:0031492">
    <property type="term" value="F:nucleosomal DNA binding"/>
    <property type="evidence" value="ECO:0007669"/>
    <property type="project" value="EnsemblFungi"/>
</dbReference>
<keyword evidence="8" id="KW-1185">Reference proteome</keyword>
<protein>
    <recommendedName>
        <fullName evidence="4">DNA polymerase epsilon subunit D</fullName>
    </recommendedName>
    <alternativeName>
        <fullName evidence="5">DNA polymerase II subunit D</fullName>
    </alternativeName>
</protein>
<dbReference type="EMBL" id="HE616747">
    <property type="protein sequence ID" value="CCE93213.1"/>
    <property type="molecule type" value="Genomic_DNA"/>
</dbReference>
<proteinExistence type="predicted"/>
<dbReference type="AlphaFoldDB" id="G8ZX69"/>
<dbReference type="GO" id="GO:0003690">
    <property type="term" value="F:double-stranded DNA binding"/>
    <property type="evidence" value="ECO:0007669"/>
    <property type="project" value="EnsemblFungi"/>
</dbReference>
<keyword evidence="3" id="KW-0539">Nucleus</keyword>
<dbReference type="FunCoup" id="G8ZX69">
    <property type="interactions" value="263"/>
</dbReference>
<gene>
    <name evidence="7" type="primary">TDEL0F04020</name>
    <name evidence="7" type="ORF">TDEL_0F04020</name>
</gene>
<dbReference type="GO" id="GO:0043596">
    <property type="term" value="C:nuclear replication fork"/>
    <property type="evidence" value="ECO:0007669"/>
    <property type="project" value="EnsemblFungi"/>
</dbReference>
<dbReference type="RefSeq" id="XP_003682424.1">
    <property type="nucleotide sequence ID" value="XM_003682376.1"/>
</dbReference>
<organism evidence="7 8">
    <name type="scientific">Torulaspora delbrueckii</name>
    <name type="common">Yeast</name>
    <name type="synonym">Candida colliculosa</name>
    <dbReference type="NCBI Taxonomy" id="4950"/>
    <lineage>
        <taxon>Eukaryota</taxon>
        <taxon>Fungi</taxon>
        <taxon>Dikarya</taxon>
        <taxon>Ascomycota</taxon>
        <taxon>Saccharomycotina</taxon>
        <taxon>Saccharomycetes</taxon>
        <taxon>Saccharomycetales</taxon>
        <taxon>Saccharomycetaceae</taxon>
        <taxon>Torulaspora</taxon>
    </lineage>
</organism>
<feature type="region of interest" description="Disordered" evidence="6">
    <location>
        <begin position="131"/>
        <end position="175"/>
    </location>
</feature>
<evidence type="ECO:0000256" key="1">
    <source>
        <dbReference type="ARBA" id="ARBA00004123"/>
    </source>
</evidence>
<dbReference type="GO" id="GO:0006272">
    <property type="term" value="P:leading strand elongation"/>
    <property type="evidence" value="ECO:0007669"/>
    <property type="project" value="EnsemblFungi"/>
</dbReference>
<accession>G8ZX69</accession>
<dbReference type="GO" id="GO:0046982">
    <property type="term" value="F:protein heterodimerization activity"/>
    <property type="evidence" value="ECO:0007669"/>
    <property type="project" value="InterPro"/>
</dbReference>
<dbReference type="GO" id="GO:0030337">
    <property type="term" value="F:DNA polymerase processivity factor activity"/>
    <property type="evidence" value="ECO:0007669"/>
    <property type="project" value="EnsemblFungi"/>
</dbReference>
<dbReference type="GO" id="GO:1903775">
    <property type="term" value="P:regulation of DNA double-strand break processing"/>
    <property type="evidence" value="ECO:0007669"/>
    <property type="project" value="EnsemblFungi"/>
</dbReference>
<keyword evidence="2" id="KW-0235">DNA replication</keyword>
<dbReference type="STRING" id="1076872.G8ZX69"/>
<dbReference type="InterPro" id="IPR051377">
    <property type="entry name" value="DNA_Pol-Epsilon_Subunit"/>
</dbReference>
<evidence type="ECO:0000313" key="8">
    <source>
        <dbReference type="Proteomes" id="UP000005627"/>
    </source>
</evidence>
<dbReference type="GO" id="GO:0008310">
    <property type="term" value="F:single-stranded DNA 3'-5' DNA exonuclease activity"/>
    <property type="evidence" value="ECO:0007669"/>
    <property type="project" value="EnsemblFungi"/>
</dbReference>
<feature type="compositionally biased region" description="Acidic residues" evidence="6">
    <location>
        <begin position="141"/>
        <end position="161"/>
    </location>
</feature>
<dbReference type="Gene3D" id="1.10.20.10">
    <property type="entry name" value="Histone, subunit A"/>
    <property type="match status" value="1"/>
</dbReference>
<comment type="subcellular location">
    <subcellularLocation>
        <location evidence="1">Nucleus</location>
    </subcellularLocation>
</comment>
<reference evidence="7 8" key="1">
    <citation type="journal article" date="2011" name="Proc. Natl. Acad. Sci. U.S.A.">
        <title>Evolutionary erosion of yeast sex chromosomes by mating-type switching accidents.</title>
        <authorList>
            <person name="Gordon J.L."/>
            <person name="Armisen D."/>
            <person name="Proux-Wera E."/>
            <person name="Oheigeartaigh S.S."/>
            <person name="Byrne K.P."/>
            <person name="Wolfe K.H."/>
        </authorList>
    </citation>
    <scope>NUCLEOTIDE SEQUENCE [LARGE SCALE GENOMIC DNA]</scope>
    <source>
        <strain evidence="8">ATCC 10662 / CBS 1146 / NBRC 0425 / NCYC 2629 / NRRL Y-866</strain>
    </source>
</reference>